<dbReference type="Pfam" id="PF00450">
    <property type="entry name" value="Peptidase_S10"/>
    <property type="match status" value="1"/>
</dbReference>
<keyword evidence="3" id="KW-0926">Vacuole</keyword>
<comment type="similarity">
    <text evidence="2 11">Belongs to the peptidase S10 family.</text>
</comment>
<dbReference type="InterPro" id="IPR001563">
    <property type="entry name" value="Peptidase_S10"/>
</dbReference>
<evidence type="ECO:0000256" key="6">
    <source>
        <dbReference type="ARBA" id="ARBA00022729"/>
    </source>
</evidence>
<keyword evidence="7 11" id="KW-0378">Hydrolase</keyword>
<evidence type="ECO:0000256" key="1">
    <source>
        <dbReference type="ARBA" id="ARBA00004116"/>
    </source>
</evidence>
<evidence type="ECO:0000256" key="10">
    <source>
        <dbReference type="ARBA" id="ARBA00052076"/>
    </source>
</evidence>
<name>A0A1E4TGJ1_9ASCO</name>
<dbReference type="SUPFAM" id="SSF53474">
    <property type="entry name" value="alpha/beta-Hydrolases"/>
    <property type="match status" value="1"/>
</dbReference>
<dbReference type="EC" id="3.4.16.-" evidence="11"/>
<proteinExistence type="inferred from homology"/>
<dbReference type="FunFam" id="1.10.287.410:FF:000001">
    <property type="entry name" value="Carboxypeptidase Y"/>
    <property type="match status" value="1"/>
</dbReference>
<keyword evidence="4 11" id="KW-0121">Carboxypeptidase</keyword>
<dbReference type="PROSITE" id="PS00131">
    <property type="entry name" value="CARBOXYPEPT_SER_SER"/>
    <property type="match status" value="1"/>
</dbReference>
<evidence type="ECO:0000313" key="12">
    <source>
        <dbReference type="EMBL" id="ODV90884.1"/>
    </source>
</evidence>
<dbReference type="GO" id="GO:0004185">
    <property type="term" value="F:serine-type carboxypeptidase activity"/>
    <property type="evidence" value="ECO:0007669"/>
    <property type="project" value="UniProtKB-UniRule"/>
</dbReference>
<dbReference type="PRINTS" id="PR00724">
    <property type="entry name" value="CRBOXYPTASEC"/>
</dbReference>
<dbReference type="Gene3D" id="1.10.287.410">
    <property type="match status" value="1"/>
</dbReference>
<accession>A0A1E4TGJ1</accession>
<evidence type="ECO:0000256" key="8">
    <source>
        <dbReference type="ARBA" id="ARBA00023157"/>
    </source>
</evidence>
<dbReference type="Gene3D" id="3.40.50.1820">
    <property type="entry name" value="alpha/beta hydrolase"/>
    <property type="match status" value="1"/>
</dbReference>
<dbReference type="GO" id="GO:0016236">
    <property type="term" value="P:macroautophagy"/>
    <property type="evidence" value="ECO:0007669"/>
    <property type="project" value="EnsemblFungi"/>
</dbReference>
<keyword evidence="9" id="KW-0325">Glycoprotein</keyword>
<dbReference type="GO" id="GO:0005576">
    <property type="term" value="C:extracellular region"/>
    <property type="evidence" value="ECO:0007669"/>
    <property type="project" value="EnsemblFungi"/>
</dbReference>
<dbReference type="PANTHER" id="PTHR11802">
    <property type="entry name" value="SERINE PROTEASE FAMILY S10 SERINE CARBOXYPEPTIDASE"/>
    <property type="match status" value="1"/>
</dbReference>
<reference evidence="13" key="1">
    <citation type="submission" date="2016-02" db="EMBL/GenBank/DDBJ databases">
        <title>Comparative genomics of biotechnologically important yeasts.</title>
        <authorList>
            <consortium name="DOE Joint Genome Institute"/>
            <person name="Riley R."/>
            <person name="Haridas S."/>
            <person name="Wolfe K.H."/>
            <person name="Lopes M.R."/>
            <person name="Hittinger C.T."/>
            <person name="Goker M."/>
            <person name="Salamov A."/>
            <person name="Wisecaver J."/>
            <person name="Long T.M."/>
            <person name="Aerts A.L."/>
            <person name="Barry K."/>
            <person name="Choi C."/>
            <person name="Clum A."/>
            <person name="Coughlan A.Y."/>
            <person name="Deshpande S."/>
            <person name="Douglass A.P."/>
            <person name="Hanson S.J."/>
            <person name="Klenk H.-P."/>
            <person name="Labutti K."/>
            <person name="Lapidus A."/>
            <person name="Lindquist E."/>
            <person name="Lipzen A."/>
            <person name="Meier-Kolthoff J.P."/>
            <person name="Ohm R.A."/>
            <person name="Otillar R.P."/>
            <person name="Pangilinan J."/>
            <person name="Peng Y."/>
            <person name="Rokas A."/>
            <person name="Rosa C.A."/>
            <person name="Scheuner C."/>
            <person name="Sibirny A.A."/>
            <person name="Slot J.C."/>
            <person name="Stielow J.B."/>
            <person name="Sun H."/>
            <person name="Kurtzman C.P."/>
            <person name="Blackwell M."/>
            <person name="Jeffries T.W."/>
            <person name="Grigoriev I.V."/>
        </authorList>
    </citation>
    <scope>NUCLEOTIDE SEQUENCE [LARGE SCALE GENOMIC DNA]</scope>
    <source>
        <strain evidence="13">NRRL Y-17796</strain>
    </source>
</reference>
<protein>
    <recommendedName>
        <fullName evidence="11">Carboxypeptidase</fullName>
        <ecNumber evidence="11">3.4.16.-</ecNumber>
    </recommendedName>
</protein>
<comment type="subcellular location">
    <subcellularLocation>
        <location evidence="1">Vacuole</location>
    </subcellularLocation>
</comment>
<dbReference type="GO" id="GO:0000328">
    <property type="term" value="C:fungal-type vacuole lumen"/>
    <property type="evidence" value="ECO:0007669"/>
    <property type="project" value="EnsemblFungi"/>
</dbReference>
<dbReference type="Proteomes" id="UP000095023">
    <property type="component" value="Unassembled WGS sequence"/>
</dbReference>
<keyword evidence="8" id="KW-1015">Disulfide bond</keyword>
<evidence type="ECO:0000256" key="4">
    <source>
        <dbReference type="ARBA" id="ARBA00022645"/>
    </source>
</evidence>
<dbReference type="PANTHER" id="PTHR11802:SF113">
    <property type="entry name" value="SERINE CARBOXYPEPTIDASE CTSA-4.1"/>
    <property type="match status" value="1"/>
</dbReference>
<evidence type="ECO:0000313" key="13">
    <source>
        <dbReference type="Proteomes" id="UP000095023"/>
    </source>
</evidence>
<evidence type="ECO:0000256" key="3">
    <source>
        <dbReference type="ARBA" id="ARBA00022554"/>
    </source>
</evidence>
<keyword evidence="6" id="KW-0732">Signal</keyword>
<dbReference type="GO" id="GO:0031638">
    <property type="term" value="P:zymogen activation"/>
    <property type="evidence" value="ECO:0007669"/>
    <property type="project" value="EnsemblFungi"/>
</dbReference>
<evidence type="ECO:0000256" key="5">
    <source>
        <dbReference type="ARBA" id="ARBA00022670"/>
    </source>
</evidence>
<dbReference type="GO" id="GO:0046938">
    <property type="term" value="P:phytochelatin biosynthetic process"/>
    <property type="evidence" value="ECO:0007669"/>
    <property type="project" value="EnsemblFungi"/>
</dbReference>
<evidence type="ECO:0000256" key="9">
    <source>
        <dbReference type="ARBA" id="ARBA00023180"/>
    </source>
</evidence>
<keyword evidence="13" id="KW-1185">Reference proteome</keyword>
<organism evidence="12 13">
    <name type="scientific">Tortispora caseinolytica NRRL Y-17796</name>
    <dbReference type="NCBI Taxonomy" id="767744"/>
    <lineage>
        <taxon>Eukaryota</taxon>
        <taxon>Fungi</taxon>
        <taxon>Dikarya</taxon>
        <taxon>Ascomycota</taxon>
        <taxon>Saccharomycotina</taxon>
        <taxon>Trigonopsidomycetes</taxon>
        <taxon>Trigonopsidales</taxon>
        <taxon>Trigonopsidaceae</taxon>
        <taxon>Tortispora</taxon>
    </lineage>
</organism>
<keyword evidence="5 11" id="KW-0645">Protease</keyword>
<dbReference type="AlphaFoldDB" id="A0A1E4TGJ1"/>
<sequence>MKAEILCGVLAASQVSAISLGTGFFKDLPKPDILKNILNHQEVINGGDHDEIIDSLIKAAIPKPEDAMFLNSAETVAESVTSMWKEAIESVPGVEQKLKSMAQAPPKSATKRQFPIVVESEDHPGYRIRAKQPNGLGIDPDVKQYSGYIDIEEEDKHLFFWFFESRNDPKNDPVVLWLNGGPGCSSLTGMFFELGPASVDENLKIVPNEYSWNNNASVIFLDQPVNVGFSYSSNTVSNTRAAGEDVYAFLSLFFKQFKEYSDLPFHIAGESYAGHYIPDFANEILNHPKRNFNLDSVLIGNGLTNADVQYQYYLPMACGGKKVSGVPVLLEDSECESMQSSLPTCMNLIKTCHQFRSTWTCFPAAVYCNNAQLGPFQKTGLNIYDVREKCTDQEALCYPQTKYVEKYLNQPEVLEAIGAEVSSYEGCNMNINRDFLMAGDWMEPFQDNVTNVLHTGTPVLIYAGDKDFICNWLGNEAWTNQLEWFGQAGFKKAAVKDFEVSGEAAGKVKSFDLFTFLRIYEAGHMVPFNQPEASLAMLNRWISGNKSLKE</sequence>
<evidence type="ECO:0000256" key="11">
    <source>
        <dbReference type="RuleBase" id="RU361156"/>
    </source>
</evidence>
<evidence type="ECO:0000256" key="2">
    <source>
        <dbReference type="ARBA" id="ARBA00009431"/>
    </source>
</evidence>
<dbReference type="InterPro" id="IPR018202">
    <property type="entry name" value="Ser_caboxypep_ser_AS"/>
</dbReference>
<dbReference type="GO" id="GO:0006995">
    <property type="term" value="P:cellular response to nitrogen starvation"/>
    <property type="evidence" value="ECO:0007669"/>
    <property type="project" value="EnsemblFungi"/>
</dbReference>
<evidence type="ECO:0000256" key="7">
    <source>
        <dbReference type="ARBA" id="ARBA00022801"/>
    </source>
</evidence>
<comment type="catalytic activity">
    <reaction evidence="10">
        <text>Release of a C-terminal amino acid with broad specificity.</text>
        <dbReference type="EC" id="3.4.16.5"/>
    </reaction>
</comment>
<dbReference type="OrthoDB" id="443318at2759"/>
<dbReference type="InterPro" id="IPR029058">
    <property type="entry name" value="AB_hydrolase_fold"/>
</dbReference>
<gene>
    <name evidence="12" type="ORF">CANCADRAFT_31721</name>
</gene>
<dbReference type="EMBL" id="KV453842">
    <property type="protein sequence ID" value="ODV90884.1"/>
    <property type="molecule type" value="Genomic_DNA"/>
</dbReference>